<evidence type="ECO:0000313" key="1">
    <source>
        <dbReference type="Proteomes" id="UP000887565"/>
    </source>
</evidence>
<protein>
    <submittedName>
        <fullName evidence="2">Uncharacterized protein</fullName>
    </submittedName>
</protein>
<dbReference type="Proteomes" id="UP000887565">
    <property type="component" value="Unplaced"/>
</dbReference>
<organism evidence="1 2">
    <name type="scientific">Romanomermis culicivorax</name>
    <name type="common">Nematode worm</name>
    <dbReference type="NCBI Taxonomy" id="13658"/>
    <lineage>
        <taxon>Eukaryota</taxon>
        <taxon>Metazoa</taxon>
        <taxon>Ecdysozoa</taxon>
        <taxon>Nematoda</taxon>
        <taxon>Enoplea</taxon>
        <taxon>Dorylaimia</taxon>
        <taxon>Mermithida</taxon>
        <taxon>Mermithoidea</taxon>
        <taxon>Mermithidae</taxon>
        <taxon>Romanomermis</taxon>
    </lineage>
</organism>
<keyword evidence="1" id="KW-1185">Reference proteome</keyword>
<proteinExistence type="predicted"/>
<dbReference type="WBParaSite" id="nRc.2.0.1.t37977-RA">
    <property type="protein sequence ID" value="nRc.2.0.1.t37977-RA"/>
    <property type="gene ID" value="nRc.2.0.1.g37977"/>
</dbReference>
<evidence type="ECO:0000313" key="2">
    <source>
        <dbReference type="WBParaSite" id="nRc.2.0.1.t37977-RA"/>
    </source>
</evidence>
<name>A0A915KGX4_ROMCU</name>
<accession>A0A915KGX4</accession>
<reference evidence="2" key="1">
    <citation type="submission" date="2022-11" db="UniProtKB">
        <authorList>
            <consortium name="WormBaseParasite"/>
        </authorList>
    </citation>
    <scope>IDENTIFICATION</scope>
</reference>
<dbReference type="AlphaFoldDB" id="A0A915KGX4"/>
<sequence>MVQKISTSPLILSGASNVDFAHSCAFNCTTRYIPLWTNLLNFQTPSPNLFNSVAAPDQRATSFLLAPAENQAIKATCRVIYVDVHSSYV</sequence>